<evidence type="ECO:0000313" key="1">
    <source>
        <dbReference type="EMBL" id="DAE11650.1"/>
    </source>
</evidence>
<organism evidence="1">
    <name type="scientific">Siphoviridae sp. ct2vX3</name>
    <dbReference type="NCBI Taxonomy" id="2825318"/>
    <lineage>
        <taxon>Viruses</taxon>
        <taxon>Duplodnaviria</taxon>
        <taxon>Heunggongvirae</taxon>
        <taxon>Uroviricota</taxon>
        <taxon>Caudoviricetes</taxon>
    </lineage>
</organism>
<reference evidence="1" key="1">
    <citation type="journal article" date="2021" name="Proc. Natl. Acad. Sci. U.S.A.">
        <title>A Catalog of Tens of Thousands of Viruses from Human Metagenomes Reveals Hidden Associations with Chronic Diseases.</title>
        <authorList>
            <person name="Tisza M.J."/>
            <person name="Buck C.B."/>
        </authorList>
    </citation>
    <scope>NUCLEOTIDE SEQUENCE</scope>
    <source>
        <strain evidence="1">Ct2vX3</strain>
    </source>
</reference>
<proteinExistence type="predicted"/>
<dbReference type="EMBL" id="BK015535">
    <property type="protein sequence ID" value="DAE11650.1"/>
    <property type="molecule type" value="Genomic_DNA"/>
</dbReference>
<protein>
    <submittedName>
        <fullName evidence="1">Uncharacterized protein</fullName>
    </submittedName>
</protein>
<accession>A0A8S5PXP1</accession>
<sequence>MRVVSIFTARELNLTEDEEQFLIEKCEGSPSCCFAPFMVLKNEEDIKDWYEEGIECSINQALIRTGLVNDKEEVMIDCCW</sequence>
<name>A0A8S5PXP1_9CAUD</name>